<protein>
    <recommendedName>
        <fullName evidence="4">Large ribosomal subunit protein uL22m</fullName>
    </recommendedName>
    <alternativeName>
        <fullName evidence="5">39S ribosomal protein L22, mitochondrial</fullName>
    </alternativeName>
</protein>
<sequence>MQLLCNVKGHRLKSNIINVTVYLNILCYLDKQHFWTSMCCLMLGFETQPIYCFTICLAPFRLLGSPSTLSQVSCLYTSTELNSKHWERKNLIVYPPQQKDEPRRPAVSNSFNLLLHVMKLNTAKTRCGMTIDQALTQLEFNDKKGAKIIKEVIMEAQDMAVRNHNVEYKSNLYIAESFSGKGKYLKRIRYHGRGMFGIMDKVHCHYFVKLVEGVPPKVEQKTGFDQAKEYVEQLRNRTVIHSL</sequence>
<name>A0A8C1RTX9_CYPCA</name>
<dbReference type="Ensembl" id="ENSCCRT00010133418.1">
    <property type="protein sequence ID" value="ENSCCRP00010120147.1"/>
    <property type="gene ID" value="ENSCCRG00010052523.1"/>
</dbReference>
<evidence type="ECO:0000256" key="5">
    <source>
        <dbReference type="ARBA" id="ARBA00035506"/>
    </source>
</evidence>
<dbReference type="CDD" id="cd00336">
    <property type="entry name" value="Ribosomal_L22"/>
    <property type="match status" value="1"/>
</dbReference>
<evidence type="ECO:0000256" key="2">
    <source>
        <dbReference type="ARBA" id="ARBA00022980"/>
    </source>
</evidence>
<keyword evidence="8" id="KW-1185">Reference proteome</keyword>
<dbReference type="GO" id="GO:0003735">
    <property type="term" value="F:structural constituent of ribosome"/>
    <property type="evidence" value="ECO:0007669"/>
    <property type="project" value="InterPro"/>
</dbReference>
<evidence type="ECO:0000256" key="4">
    <source>
        <dbReference type="ARBA" id="ARBA00035286"/>
    </source>
</evidence>
<evidence type="ECO:0000256" key="1">
    <source>
        <dbReference type="ARBA" id="ARBA00009451"/>
    </source>
</evidence>
<evidence type="ECO:0000256" key="6">
    <source>
        <dbReference type="RuleBase" id="RU004005"/>
    </source>
</evidence>
<dbReference type="GO" id="GO:0005762">
    <property type="term" value="C:mitochondrial large ribosomal subunit"/>
    <property type="evidence" value="ECO:0007669"/>
    <property type="project" value="TreeGrafter"/>
</dbReference>
<dbReference type="Gene3D" id="3.90.470.10">
    <property type="entry name" value="Ribosomal protein L22/L17"/>
    <property type="match status" value="1"/>
</dbReference>
<dbReference type="SUPFAM" id="SSF54843">
    <property type="entry name" value="Ribosomal protein L22"/>
    <property type="match status" value="1"/>
</dbReference>
<reference evidence="7" key="1">
    <citation type="submission" date="2025-08" db="UniProtKB">
        <authorList>
            <consortium name="Ensembl"/>
        </authorList>
    </citation>
    <scope>IDENTIFICATION</scope>
</reference>
<organism evidence="7 8">
    <name type="scientific">Cyprinus carpio</name>
    <name type="common">Common carp</name>
    <dbReference type="NCBI Taxonomy" id="7962"/>
    <lineage>
        <taxon>Eukaryota</taxon>
        <taxon>Metazoa</taxon>
        <taxon>Chordata</taxon>
        <taxon>Craniata</taxon>
        <taxon>Vertebrata</taxon>
        <taxon>Euteleostomi</taxon>
        <taxon>Actinopterygii</taxon>
        <taxon>Neopterygii</taxon>
        <taxon>Teleostei</taxon>
        <taxon>Ostariophysi</taxon>
        <taxon>Cypriniformes</taxon>
        <taxon>Cyprinidae</taxon>
        <taxon>Cyprininae</taxon>
        <taxon>Cyprinus</taxon>
    </lineage>
</organism>
<proteinExistence type="inferred from homology"/>
<keyword evidence="3 6" id="KW-0687">Ribonucleoprotein</keyword>
<dbReference type="PANTHER" id="PTHR13501:SF8">
    <property type="entry name" value="LARGE RIBOSOMAL SUBUNIT PROTEIN UL22M"/>
    <property type="match status" value="1"/>
</dbReference>
<dbReference type="InterPro" id="IPR036394">
    <property type="entry name" value="Ribosomal_uL22_sf"/>
</dbReference>
<evidence type="ECO:0000313" key="7">
    <source>
        <dbReference type="Ensembl" id="ENSCCRP00010120147.1"/>
    </source>
</evidence>
<evidence type="ECO:0000256" key="3">
    <source>
        <dbReference type="ARBA" id="ARBA00023274"/>
    </source>
</evidence>
<accession>A0A8C1RTX9</accession>
<dbReference type="InterPro" id="IPR001063">
    <property type="entry name" value="Ribosomal_uL22"/>
</dbReference>
<dbReference type="AlphaFoldDB" id="A0A8C1RTX9"/>
<reference evidence="7" key="2">
    <citation type="submission" date="2025-09" db="UniProtKB">
        <authorList>
            <consortium name="Ensembl"/>
        </authorList>
    </citation>
    <scope>IDENTIFICATION</scope>
</reference>
<evidence type="ECO:0000313" key="8">
    <source>
        <dbReference type="Proteomes" id="UP000694427"/>
    </source>
</evidence>
<comment type="similarity">
    <text evidence="1 6">Belongs to the universal ribosomal protein uL22 family.</text>
</comment>
<dbReference type="Proteomes" id="UP000694427">
    <property type="component" value="Unplaced"/>
</dbReference>
<dbReference type="PANTHER" id="PTHR13501">
    <property type="entry name" value="CHLOROPLAST 50S RIBOSOMAL PROTEIN L22-RELATED"/>
    <property type="match status" value="1"/>
</dbReference>
<dbReference type="GO" id="GO:0006412">
    <property type="term" value="P:translation"/>
    <property type="evidence" value="ECO:0007669"/>
    <property type="project" value="InterPro"/>
</dbReference>
<dbReference type="Pfam" id="PF00237">
    <property type="entry name" value="Ribosomal_L22"/>
    <property type="match status" value="1"/>
</dbReference>
<keyword evidence="2 6" id="KW-0689">Ribosomal protein</keyword>
<dbReference type="InterPro" id="IPR047867">
    <property type="entry name" value="Ribosomal_uL22_bac/org-type"/>
</dbReference>